<dbReference type="EMBL" id="ML975298">
    <property type="protein sequence ID" value="KAF1834728.1"/>
    <property type="molecule type" value="Genomic_DNA"/>
</dbReference>
<protein>
    <submittedName>
        <fullName evidence="1">Uncharacterized protein</fullName>
    </submittedName>
</protein>
<evidence type="ECO:0000313" key="1">
    <source>
        <dbReference type="EMBL" id="KAF1834728.1"/>
    </source>
</evidence>
<dbReference type="Proteomes" id="UP000800040">
    <property type="component" value="Unassembled WGS sequence"/>
</dbReference>
<dbReference type="OrthoDB" id="5144514at2759"/>
<organism evidence="1 2">
    <name type="scientific">Decorospora gaudefroyi</name>
    <dbReference type="NCBI Taxonomy" id="184978"/>
    <lineage>
        <taxon>Eukaryota</taxon>
        <taxon>Fungi</taxon>
        <taxon>Dikarya</taxon>
        <taxon>Ascomycota</taxon>
        <taxon>Pezizomycotina</taxon>
        <taxon>Dothideomycetes</taxon>
        <taxon>Pleosporomycetidae</taxon>
        <taxon>Pleosporales</taxon>
        <taxon>Pleosporineae</taxon>
        <taxon>Pleosporaceae</taxon>
        <taxon>Decorospora</taxon>
    </lineage>
</organism>
<dbReference type="AlphaFoldDB" id="A0A6A5KBN5"/>
<accession>A0A6A5KBN5</accession>
<proteinExistence type="predicted"/>
<gene>
    <name evidence="1" type="ORF">BDW02DRAFT_497713</name>
</gene>
<name>A0A6A5KBN5_9PLEO</name>
<sequence>MLNLGPSSRISAEEVSTFVHTCHSGTIQWPLPPDAPMPVVDLNGTASPQLTLFSCPPSSPNTLTVHNYCAYDIFYTHLNVDVVLGADRIRAGATLHTPLAGTVFKAHQSALCTQPVQIEYAGSYFDISLIDCVGRTDGVRNSDTSACVGHEAGLQLSNPGGRAWQCGAATWCDDQAYLYEENLCKKTHPTGPYDRNAGLTMEFCAGLNPNQ</sequence>
<keyword evidence="2" id="KW-1185">Reference proteome</keyword>
<reference evidence="1" key="1">
    <citation type="submission" date="2020-01" db="EMBL/GenBank/DDBJ databases">
        <authorList>
            <consortium name="DOE Joint Genome Institute"/>
            <person name="Haridas S."/>
            <person name="Albert R."/>
            <person name="Binder M."/>
            <person name="Bloem J."/>
            <person name="Labutti K."/>
            <person name="Salamov A."/>
            <person name="Andreopoulos B."/>
            <person name="Baker S.E."/>
            <person name="Barry K."/>
            <person name="Bills G."/>
            <person name="Bluhm B.H."/>
            <person name="Cannon C."/>
            <person name="Castanera R."/>
            <person name="Culley D.E."/>
            <person name="Daum C."/>
            <person name="Ezra D."/>
            <person name="Gonzalez J.B."/>
            <person name="Henrissat B."/>
            <person name="Kuo A."/>
            <person name="Liang C."/>
            <person name="Lipzen A."/>
            <person name="Lutzoni F."/>
            <person name="Magnuson J."/>
            <person name="Mondo S."/>
            <person name="Nolan M."/>
            <person name="Ohm R."/>
            <person name="Pangilinan J."/>
            <person name="Park H.-J."/>
            <person name="Ramirez L."/>
            <person name="Alfaro M."/>
            <person name="Sun H."/>
            <person name="Tritt A."/>
            <person name="Yoshinaga Y."/>
            <person name="Zwiers L.-H."/>
            <person name="Turgeon B.G."/>
            <person name="Goodwin S.B."/>
            <person name="Spatafora J.W."/>
            <person name="Crous P.W."/>
            <person name="Grigoriev I.V."/>
        </authorList>
    </citation>
    <scope>NUCLEOTIDE SEQUENCE</scope>
    <source>
        <strain evidence="1">P77</strain>
    </source>
</reference>
<evidence type="ECO:0000313" key="2">
    <source>
        <dbReference type="Proteomes" id="UP000800040"/>
    </source>
</evidence>